<evidence type="ECO:0000313" key="2">
    <source>
        <dbReference type="EMBL" id="SVD24776.1"/>
    </source>
</evidence>
<gene>
    <name evidence="2" type="ORF">METZ01_LOCUS377630</name>
</gene>
<dbReference type="EMBL" id="UINC01138679">
    <property type="protein sequence ID" value="SVD24776.1"/>
    <property type="molecule type" value="Genomic_DNA"/>
</dbReference>
<name>A0A382TRR4_9ZZZZ</name>
<keyword evidence="1" id="KW-0472">Membrane</keyword>
<feature type="transmembrane region" description="Helical" evidence="1">
    <location>
        <begin position="20"/>
        <end position="38"/>
    </location>
</feature>
<organism evidence="2">
    <name type="scientific">marine metagenome</name>
    <dbReference type="NCBI Taxonomy" id="408172"/>
    <lineage>
        <taxon>unclassified sequences</taxon>
        <taxon>metagenomes</taxon>
        <taxon>ecological metagenomes</taxon>
    </lineage>
</organism>
<feature type="non-terminal residue" evidence="2">
    <location>
        <position position="50"/>
    </location>
</feature>
<evidence type="ECO:0000256" key="1">
    <source>
        <dbReference type="SAM" id="Phobius"/>
    </source>
</evidence>
<dbReference type="AlphaFoldDB" id="A0A382TRR4"/>
<keyword evidence="1" id="KW-0812">Transmembrane</keyword>
<protein>
    <recommendedName>
        <fullName evidence="3">Fatty acid desaturase domain-containing protein</fullName>
    </recommendedName>
</protein>
<keyword evidence="1" id="KW-1133">Transmembrane helix</keyword>
<reference evidence="2" key="1">
    <citation type="submission" date="2018-05" db="EMBL/GenBank/DDBJ databases">
        <authorList>
            <person name="Lanie J.A."/>
            <person name="Ng W.-L."/>
            <person name="Kazmierczak K.M."/>
            <person name="Andrzejewski T.M."/>
            <person name="Davidsen T.M."/>
            <person name="Wayne K.J."/>
            <person name="Tettelin H."/>
            <person name="Glass J.I."/>
            <person name="Rusch D."/>
            <person name="Podicherti R."/>
            <person name="Tsui H.-C.T."/>
            <person name="Winkler M.E."/>
        </authorList>
    </citation>
    <scope>NUCLEOTIDE SEQUENCE</scope>
</reference>
<accession>A0A382TRR4</accession>
<evidence type="ECO:0008006" key="3">
    <source>
        <dbReference type="Google" id="ProtNLM"/>
    </source>
</evidence>
<sequence length="50" mass="5752">MAVLIYALFGFVTWNYHSFPGWFVFIIGGYVVAWHGSLRHEAVHMHPTTS</sequence>
<proteinExistence type="predicted"/>